<feature type="region of interest" description="Disordered" evidence="2">
    <location>
        <begin position="558"/>
        <end position="614"/>
    </location>
</feature>
<dbReference type="EMBL" id="CAJJDO010000052">
    <property type="protein sequence ID" value="CAD8170219.1"/>
    <property type="molecule type" value="Genomic_DNA"/>
</dbReference>
<feature type="coiled-coil region" evidence="1">
    <location>
        <begin position="458"/>
        <end position="525"/>
    </location>
</feature>
<organism evidence="3 4">
    <name type="scientific">Paramecium pentaurelia</name>
    <dbReference type="NCBI Taxonomy" id="43138"/>
    <lineage>
        <taxon>Eukaryota</taxon>
        <taxon>Sar</taxon>
        <taxon>Alveolata</taxon>
        <taxon>Ciliophora</taxon>
        <taxon>Intramacronucleata</taxon>
        <taxon>Oligohymenophorea</taxon>
        <taxon>Peniculida</taxon>
        <taxon>Parameciidae</taxon>
        <taxon>Paramecium</taxon>
    </lineage>
</organism>
<keyword evidence="4" id="KW-1185">Reference proteome</keyword>
<dbReference type="AlphaFoldDB" id="A0A8S1V3A2"/>
<feature type="compositionally biased region" description="Basic and acidic residues" evidence="2">
    <location>
        <begin position="592"/>
        <end position="602"/>
    </location>
</feature>
<keyword evidence="1" id="KW-0175">Coiled coil</keyword>
<feature type="coiled-coil region" evidence="1">
    <location>
        <begin position="188"/>
        <end position="229"/>
    </location>
</feature>
<feature type="compositionally biased region" description="Polar residues" evidence="2">
    <location>
        <begin position="576"/>
        <end position="590"/>
    </location>
</feature>
<feature type="coiled-coil region" evidence="1">
    <location>
        <begin position="19"/>
        <end position="85"/>
    </location>
</feature>
<protein>
    <submittedName>
        <fullName evidence="3">Uncharacterized protein</fullName>
    </submittedName>
</protein>
<dbReference type="Proteomes" id="UP000689195">
    <property type="component" value="Unassembled WGS sequence"/>
</dbReference>
<proteinExistence type="predicted"/>
<evidence type="ECO:0000313" key="4">
    <source>
        <dbReference type="Proteomes" id="UP000689195"/>
    </source>
</evidence>
<evidence type="ECO:0000313" key="3">
    <source>
        <dbReference type="EMBL" id="CAD8170219.1"/>
    </source>
</evidence>
<reference evidence="3" key="1">
    <citation type="submission" date="2021-01" db="EMBL/GenBank/DDBJ databases">
        <authorList>
            <consortium name="Genoscope - CEA"/>
            <person name="William W."/>
        </authorList>
    </citation>
    <scope>NUCLEOTIDE SEQUENCE</scope>
</reference>
<sequence length="792" mass="93964">MNIYQPNQSALTNAFKSQATLTEQKIIFLEQSLNKAQRDLNDVRFQQNHLKSKREDLIQNYHKTNRKLLKQVDELQQLINNNQQYIRLDQLITAFKNNNWNDHIARYLHENNKLTSQKIKIIQKIILTDQQLNDWREQINMIQEDINGLHDQNSALIIEFEELDEVIHQWNGSAIEPISKIYQIKKQLNELRASYLDLSSERQRKESNLNELTSQVDSIQENLNQLRKEQIPIFQEIDFQLKQSIQFWFSPDLVYKIFLDIFNDYVDFNKDKIDEVFSILMQIHDKIVGCCFSLLQKHIKFEERQQLFDMNFQDATNLINQYQQWFKEIDVQDFECLLVQKINNHQFMSIIEQKSQRFQAVLQKQIRIFSCTQEHTSLKAQQIELERQVHKLLYEQSMIQCNYQRLESQLQQLKIAGPILIMNTQSYQLEQILDRINTIEIIQKKNKQQIELNYPQQISVIESQIIQYQNQFQQLIEQLLSIKSDIKLVYNQDVDQDEAFLQMELQQLNQELHTQELLFSKSKNECEIKLQQFDYEENAILNRIETISQAMNDYRNQKPIKENIPPTDLHSKRQSLDNSIFDNNNKSNLKYSCHENTTDRSHSRSRSALGANSSSNSLRNFLNFQSPSQLKRTKLTLIHNHSNRNSQKQSINSSVQKIDDITLLSPNKSFISNKNQQIQFIKTFKVYKRTVQNTLIQKLQEVNNYVPKFVKYNEKMKCIEFYNANRIGSDLGVKDSALNIKQIVGITQQLVKGVIKQNFTFYGLFLLLQKNQKVEILFAKQEELIQFLNILK</sequence>
<evidence type="ECO:0000256" key="1">
    <source>
        <dbReference type="SAM" id="Coils"/>
    </source>
</evidence>
<comment type="caution">
    <text evidence="3">The sequence shown here is derived from an EMBL/GenBank/DDBJ whole genome shotgun (WGS) entry which is preliminary data.</text>
</comment>
<gene>
    <name evidence="3" type="ORF">PPENT_87.1.T0520214</name>
</gene>
<accession>A0A8S1V3A2</accession>
<evidence type="ECO:0000256" key="2">
    <source>
        <dbReference type="SAM" id="MobiDB-lite"/>
    </source>
</evidence>
<dbReference type="OrthoDB" id="302089at2759"/>
<name>A0A8S1V3A2_9CILI</name>